<evidence type="ECO:0000313" key="5">
    <source>
        <dbReference type="EMBL" id="ATX64958.1"/>
    </source>
</evidence>
<dbReference type="GO" id="GO:0008757">
    <property type="term" value="F:S-adenosylmethionine-dependent methyltransferase activity"/>
    <property type="evidence" value="ECO:0007669"/>
    <property type="project" value="InterPro"/>
</dbReference>
<evidence type="ECO:0000259" key="4">
    <source>
        <dbReference type="Pfam" id="PF05175"/>
    </source>
</evidence>
<accession>A0A2K8KDW6</accession>
<dbReference type="KEGG" id="rbg:BG454_03175"/>
<dbReference type="CDD" id="cd02440">
    <property type="entry name" value="AdoMet_MTases"/>
    <property type="match status" value="1"/>
</dbReference>
<keyword evidence="2 5" id="KW-0808">Transferase</keyword>
<dbReference type="GO" id="GO:0032259">
    <property type="term" value="P:methylation"/>
    <property type="evidence" value="ECO:0007669"/>
    <property type="project" value="UniProtKB-KW"/>
</dbReference>
<dbReference type="AlphaFoldDB" id="A0A2K8KDW6"/>
<name>A0A2K8KDW6_9RHOB</name>
<dbReference type="PANTHER" id="PTHR47816:SF4">
    <property type="entry name" value="RIBOSOMAL RNA SMALL SUBUNIT METHYLTRANSFERASE C"/>
    <property type="match status" value="1"/>
</dbReference>
<dbReference type="RefSeq" id="WP_071479725.1">
    <property type="nucleotide sequence ID" value="NZ_CP024899.1"/>
</dbReference>
<dbReference type="OrthoDB" id="9816072at2"/>
<reference evidence="5 6" key="1">
    <citation type="submission" date="2017-11" db="EMBL/GenBank/DDBJ databases">
        <title>Revised Sequence and Annotation of the Rhodobaca barguzinensis strain alga05 Genome.</title>
        <authorList>
            <person name="Kopejtka K."/>
            <person name="Tomasch J.M."/>
            <person name="Bunk B."/>
            <person name="Koblizek M."/>
        </authorList>
    </citation>
    <scope>NUCLEOTIDE SEQUENCE [LARGE SCALE GENOMIC DNA]</scope>
    <source>
        <strain evidence="6">alga05</strain>
    </source>
</reference>
<dbReference type="EMBL" id="CP024899">
    <property type="protein sequence ID" value="ATX64958.1"/>
    <property type="molecule type" value="Genomic_DNA"/>
</dbReference>
<organism evidence="5 6">
    <name type="scientific">Roseinatronobacter bogoriensis subsp. barguzinensis</name>
    <dbReference type="NCBI Taxonomy" id="441209"/>
    <lineage>
        <taxon>Bacteria</taxon>
        <taxon>Pseudomonadati</taxon>
        <taxon>Pseudomonadota</taxon>
        <taxon>Alphaproteobacteria</taxon>
        <taxon>Rhodobacterales</taxon>
        <taxon>Paracoccaceae</taxon>
        <taxon>Roseinatronobacter</taxon>
    </lineage>
</organism>
<keyword evidence="1 5" id="KW-0489">Methyltransferase</keyword>
<protein>
    <submittedName>
        <fullName evidence="5">Class I SAM-dependent methyltransferase</fullName>
    </submittedName>
</protein>
<evidence type="ECO:0000256" key="2">
    <source>
        <dbReference type="ARBA" id="ARBA00022679"/>
    </source>
</evidence>
<sequence>MAPISPILTDPAPREARLTLAFDEGLSLPDGEICVLRPRAGERFDPLPAARLKMVQGFRPDHDALAQAGWSVATKAVTAPVALVCLPRAKAEGLALIAQAVEMGAEFILVDGQKTDGVESVLRAVRARAEVLGAVSKAHGKLFWFAPAGADFGDWQALPHLVQDPALGQFRTLPGVFSADGVDPGSALLAQHLPEKLPARMADLGAGWGYLSAACLARSGVEVMHLVEAEATALELARENIKDPRAQFHWDDAASFTLSGPLDGVVMNPPFHTARKPQPELGLAFIATAARLLGNRGKLWLVANRHLPYEQSLASLFTTHEILAETGSFRVWQAQGPRRKPAAVTRARR</sequence>
<gene>
    <name evidence="5" type="ORF">BG454_03175</name>
</gene>
<dbReference type="PANTHER" id="PTHR47816">
    <property type="entry name" value="RIBOSOMAL RNA SMALL SUBUNIT METHYLTRANSFERASE C"/>
    <property type="match status" value="1"/>
</dbReference>
<dbReference type="Proteomes" id="UP000228948">
    <property type="component" value="Chromosome"/>
</dbReference>
<keyword evidence="6" id="KW-1185">Reference proteome</keyword>
<dbReference type="InterPro" id="IPR046977">
    <property type="entry name" value="RsmC/RlmG"/>
</dbReference>
<dbReference type="Pfam" id="PF05175">
    <property type="entry name" value="MTS"/>
    <property type="match status" value="1"/>
</dbReference>
<feature type="domain" description="Methyltransferase small" evidence="4">
    <location>
        <begin position="169"/>
        <end position="332"/>
    </location>
</feature>
<dbReference type="InterPro" id="IPR007848">
    <property type="entry name" value="Small_mtfrase_dom"/>
</dbReference>
<dbReference type="Gene3D" id="3.40.50.150">
    <property type="entry name" value="Vaccinia Virus protein VP39"/>
    <property type="match status" value="1"/>
</dbReference>
<evidence type="ECO:0000256" key="3">
    <source>
        <dbReference type="ARBA" id="ARBA00022691"/>
    </source>
</evidence>
<dbReference type="InterPro" id="IPR029063">
    <property type="entry name" value="SAM-dependent_MTases_sf"/>
</dbReference>
<evidence type="ECO:0000256" key="1">
    <source>
        <dbReference type="ARBA" id="ARBA00022603"/>
    </source>
</evidence>
<proteinExistence type="predicted"/>
<dbReference type="SUPFAM" id="SSF53335">
    <property type="entry name" value="S-adenosyl-L-methionine-dependent methyltransferases"/>
    <property type="match status" value="1"/>
</dbReference>
<keyword evidence="3" id="KW-0949">S-adenosyl-L-methionine</keyword>
<evidence type="ECO:0000313" key="6">
    <source>
        <dbReference type="Proteomes" id="UP000228948"/>
    </source>
</evidence>
<dbReference type="STRING" id="441209.GCA_001870665_00589"/>